<comment type="caution">
    <text evidence="2">The sequence shown here is derived from an EMBL/GenBank/DDBJ whole genome shotgun (WGS) entry which is preliminary data.</text>
</comment>
<dbReference type="EMBL" id="QJKJ01008974">
    <property type="protein sequence ID" value="RDX78077.1"/>
    <property type="molecule type" value="Genomic_DNA"/>
</dbReference>
<feature type="region of interest" description="Disordered" evidence="1">
    <location>
        <begin position="34"/>
        <end position="93"/>
    </location>
</feature>
<feature type="compositionally biased region" description="Basic and acidic residues" evidence="1">
    <location>
        <begin position="39"/>
        <end position="52"/>
    </location>
</feature>
<protein>
    <recommendedName>
        <fullName evidence="4">G-patch domain-containing protein</fullName>
    </recommendedName>
</protein>
<evidence type="ECO:0008006" key="4">
    <source>
        <dbReference type="Google" id="ProtNLM"/>
    </source>
</evidence>
<keyword evidence="3" id="KW-1185">Reference proteome</keyword>
<proteinExistence type="predicted"/>
<name>A0A371FIE6_MUCPR</name>
<accession>A0A371FIE6</accession>
<feature type="non-terminal residue" evidence="2">
    <location>
        <position position="1"/>
    </location>
</feature>
<feature type="compositionally biased region" description="Basic and acidic residues" evidence="1">
    <location>
        <begin position="160"/>
        <end position="176"/>
    </location>
</feature>
<dbReference type="OrthoDB" id="4735278at2759"/>
<feature type="compositionally biased region" description="Polar residues" evidence="1">
    <location>
        <begin position="54"/>
        <end position="76"/>
    </location>
</feature>
<dbReference type="Proteomes" id="UP000257109">
    <property type="component" value="Unassembled WGS sequence"/>
</dbReference>
<evidence type="ECO:0000313" key="3">
    <source>
        <dbReference type="Proteomes" id="UP000257109"/>
    </source>
</evidence>
<evidence type="ECO:0000313" key="2">
    <source>
        <dbReference type="EMBL" id="RDX78077.1"/>
    </source>
</evidence>
<feature type="region of interest" description="Disordered" evidence="1">
    <location>
        <begin position="160"/>
        <end position="179"/>
    </location>
</feature>
<dbReference type="AlphaFoldDB" id="A0A371FIE6"/>
<gene>
    <name evidence="2" type="ORF">CR513_41706</name>
</gene>
<sequence>MVAKMLINNDFQPNRGLGKELKGIAEPVENLDSAIPGLRKRDDRDKELKAEDGYNQTSITTSLSINTETSPQSDNVTLVPDNANDSSGQDEGEGLEAEALVELKRLLEQEELKFQSMAEDLEIFNLSGSKDKKEIRVGKKMPSNLRQKLDELLKEYADNRKSQLETETKSRADPAKDNLAWLIQEEKSSLQKLKSSRTEKKTDS</sequence>
<organism evidence="2 3">
    <name type="scientific">Mucuna pruriens</name>
    <name type="common">Velvet bean</name>
    <name type="synonym">Dolichos pruriens</name>
    <dbReference type="NCBI Taxonomy" id="157652"/>
    <lineage>
        <taxon>Eukaryota</taxon>
        <taxon>Viridiplantae</taxon>
        <taxon>Streptophyta</taxon>
        <taxon>Embryophyta</taxon>
        <taxon>Tracheophyta</taxon>
        <taxon>Spermatophyta</taxon>
        <taxon>Magnoliopsida</taxon>
        <taxon>eudicotyledons</taxon>
        <taxon>Gunneridae</taxon>
        <taxon>Pentapetalae</taxon>
        <taxon>rosids</taxon>
        <taxon>fabids</taxon>
        <taxon>Fabales</taxon>
        <taxon>Fabaceae</taxon>
        <taxon>Papilionoideae</taxon>
        <taxon>50 kb inversion clade</taxon>
        <taxon>NPAAA clade</taxon>
        <taxon>indigoferoid/millettioid clade</taxon>
        <taxon>Phaseoleae</taxon>
        <taxon>Mucuna</taxon>
    </lineage>
</organism>
<reference evidence="2" key="1">
    <citation type="submission" date="2018-05" db="EMBL/GenBank/DDBJ databases">
        <title>Draft genome of Mucuna pruriens seed.</title>
        <authorList>
            <person name="Nnadi N.E."/>
            <person name="Vos R."/>
            <person name="Hasami M.H."/>
            <person name="Devisetty U.K."/>
            <person name="Aguiy J.C."/>
        </authorList>
    </citation>
    <scope>NUCLEOTIDE SEQUENCE [LARGE SCALE GENOMIC DNA]</scope>
    <source>
        <strain evidence="2">JCA_2017</strain>
    </source>
</reference>
<evidence type="ECO:0000256" key="1">
    <source>
        <dbReference type="SAM" id="MobiDB-lite"/>
    </source>
</evidence>